<protein>
    <submittedName>
        <fullName evidence="5">Uncharacterized deoxyribonuclease YjjV</fullName>
        <ecNumber evidence="5">3.1.21.-</ecNumber>
    </submittedName>
</protein>
<dbReference type="EC" id="3.1.21.-" evidence="5"/>
<dbReference type="Pfam" id="PF01026">
    <property type="entry name" value="TatD_DNase"/>
    <property type="match status" value="1"/>
</dbReference>
<dbReference type="KEGG" id="hhz:NCTC10839_01211"/>
<feature type="binding site" evidence="4">
    <location>
        <position position="8"/>
    </location>
    <ligand>
        <name>a divalent metal cation</name>
        <dbReference type="ChEBI" id="CHEBI:60240"/>
        <label>1</label>
    </ligand>
</feature>
<keyword evidence="2 4" id="KW-0479">Metal-binding</keyword>
<dbReference type="CDD" id="cd01310">
    <property type="entry name" value="TatD_DNAse"/>
    <property type="match status" value="1"/>
</dbReference>
<dbReference type="PIRSF" id="PIRSF005902">
    <property type="entry name" value="DNase_TatD"/>
    <property type="match status" value="1"/>
</dbReference>
<dbReference type="PROSITE" id="PS01091">
    <property type="entry name" value="TATD_3"/>
    <property type="match status" value="1"/>
</dbReference>
<gene>
    <name evidence="5" type="primary">yjjV_2</name>
    <name evidence="5" type="ORF">NCTC10839_01211</name>
</gene>
<evidence type="ECO:0000256" key="3">
    <source>
        <dbReference type="ARBA" id="ARBA00022801"/>
    </source>
</evidence>
<evidence type="ECO:0000256" key="2">
    <source>
        <dbReference type="ARBA" id="ARBA00022723"/>
    </source>
</evidence>
<feature type="binding site" evidence="4">
    <location>
        <position position="154"/>
    </location>
    <ligand>
        <name>a divalent metal cation</name>
        <dbReference type="ChEBI" id="CHEBI:60240"/>
        <label>2</label>
    </ligand>
</feature>
<dbReference type="PANTHER" id="PTHR46317">
    <property type="entry name" value="HYDROLASE OF PHP SUPERFAMILY-RELATED PROTEIN"/>
    <property type="match status" value="1"/>
</dbReference>
<reference evidence="5 6" key="1">
    <citation type="submission" date="2018-06" db="EMBL/GenBank/DDBJ databases">
        <authorList>
            <consortium name="Pathogen Informatics"/>
            <person name="Doyle S."/>
        </authorList>
    </citation>
    <scope>NUCLEOTIDE SEQUENCE [LARGE SCALE GENOMIC DNA]</scope>
    <source>
        <strain evidence="5 6">NCTC10839</strain>
    </source>
</reference>
<dbReference type="Proteomes" id="UP000248808">
    <property type="component" value="Chromosome 1"/>
</dbReference>
<dbReference type="GeneID" id="56957797"/>
<dbReference type="GO" id="GO:0046872">
    <property type="term" value="F:metal ion binding"/>
    <property type="evidence" value="ECO:0007669"/>
    <property type="project" value="UniProtKB-KW"/>
</dbReference>
<dbReference type="EMBL" id="LS483458">
    <property type="protein sequence ID" value="SQH97305.1"/>
    <property type="molecule type" value="Genomic_DNA"/>
</dbReference>
<dbReference type="PANTHER" id="PTHR46317:SF1">
    <property type="entry name" value="HYDROLASE, TATD FAMILY"/>
    <property type="match status" value="1"/>
</dbReference>
<dbReference type="InterPro" id="IPR032466">
    <property type="entry name" value="Metal_Hydrolase"/>
</dbReference>
<evidence type="ECO:0000313" key="6">
    <source>
        <dbReference type="Proteomes" id="UP000248808"/>
    </source>
</evidence>
<dbReference type="InterPro" id="IPR018228">
    <property type="entry name" value="DNase_TatD-rel_CS"/>
</dbReference>
<feature type="binding site" evidence="4">
    <location>
        <position position="130"/>
    </location>
    <ligand>
        <name>a divalent metal cation</name>
        <dbReference type="ChEBI" id="CHEBI:60240"/>
        <label>2</label>
    </ligand>
</feature>
<sequence length="251" mass="29233">MLFDSHLHLDQFSDENIQKTLGDSKITGMLAVSTHLKSAKKLLNLKQAYPEKLYIASGFHPEQPLLNLEEKEELFQWIDEHHSSISAIGEVGLPHYSKRENANLDYVPYIELLERFILIAKKWDLPLNLHIVHNDVDIALELLEKHNIQRAHFHWFKTDEKSFQKFLSTPYFASLTPDILWNPKTQYVAQNLSLNRLMIETDSPWPHEGFESAVISEQLSAVVKKVAELKSLPLDYVQEQMLLNTQQFYRL</sequence>
<dbReference type="SUPFAM" id="SSF51556">
    <property type="entry name" value="Metallo-dependent hydrolases"/>
    <property type="match status" value="1"/>
</dbReference>
<dbReference type="GO" id="GO:0016788">
    <property type="term" value="F:hydrolase activity, acting on ester bonds"/>
    <property type="evidence" value="ECO:0007669"/>
    <property type="project" value="InterPro"/>
</dbReference>
<dbReference type="AlphaFoldDB" id="A0A2X4U3L3"/>
<evidence type="ECO:0000256" key="1">
    <source>
        <dbReference type="ARBA" id="ARBA00009275"/>
    </source>
</evidence>
<dbReference type="Gene3D" id="3.20.20.140">
    <property type="entry name" value="Metal-dependent hydrolases"/>
    <property type="match status" value="1"/>
</dbReference>
<proteinExistence type="inferred from homology"/>
<evidence type="ECO:0000256" key="4">
    <source>
        <dbReference type="PIRSR" id="PIRSR005902-1"/>
    </source>
</evidence>
<evidence type="ECO:0000313" key="5">
    <source>
        <dbReference type="EMBL" id="SQH97305.1"/>
    </source>
</evidence>
<feature type="binding site" evidence="4">
    <location>
        <position position="6"/>
    </location>
    <ligand>
        <name>a divalent metal cation</name>
        <dbReference type="ChEBI" id="CHEBI:60240"/>
        <label>1</label>
    </ligand>
</feature>
<name>A0A2X4U3L3_HAEHA</name>
<dbReference type="InterPro" id="IPR001130">
    <property type="entry name" value="TatD-like"/>
</dbReference>
<accession>A0A2X4U3L3</accession>
<keyword evidence="3 5" id="KW-0378">Hydrolase</keyword>
<feature type="binding site" evidence="4">
    <location>
        <position position="202"/>
    </location>
    <ligand>
        <name>a divalent metal cation</name>
        <dbReference type="ChEBI" id="CHEBI:60240"/>
        <label>1</label>
    </ligand>
</feature>
<feature type="binding site" evidence="4">
    <location>
        <position position="90"/>
    </location>
    <ligand>
        <name>a divalent metal cation</name>
        <dbReference type="ChEBI" id="CHEBI:60240"/>
        <label>1</label>
    </ligand>
</feature>
<dbReference type="RefSeq" id="WP_111696645.1">
    <property type="nucleotide sequence ID" value="NZ_LS483458.1"/>
</dbReference>
<dbReference type="PROSITE" id="PS01137">
    <property type="entry name" value="TATD_1"/>
    <property type="match status" value="1"/>
</dbReference>
<comment type="similarity">
    <text evidence="1">Belongs to the metallo-dependent hydrolases superfamily. TatD-type hydrolase family.</text>
</comment>
<organism evidence="5 6">
    <name type="scientific">Haemophilus haemolyticus</name>
    <dbReference type="NCBI Taxonomy" id="726"/>
    <lineage>
        <taxon>Bacteria</taxon>
        <taxon>Pseudomonadati</taxon>
        <taxon>Pseudomonadota</taxon>
        <taxon>Gammaproteobacteria</taxon>
        <taxon>Pasteurellales</taxon>
        <taxon>Pasteurellaceae</taxon>
        <taxon>Haemophilus</taxon>
    </lineage>
</organism>